<dbReference type="Gene3D" id="3.20.170.30">
    <property type="match status" value="1"/>
</dbReference>
<dbReference type="EMBL" id="DRZM01000053">
    <property type="protein sequence ID" value="HHP04431.1"/>
    <property type="molecule type" value="Genomic_DNA"/>
</dbReference>
<evidence type="ECO:0000313" key="1">
    <source>
        <dbReference type="EMBL" id="HHP04431.1"/>
    </source>
</evidence>
<organism evidence="1">
    <name type="scientific">Thermofilum pendens</name>
    <dbReference type="NCBI Taxonomy" id="2269"/>
    <lineage>
        <taxon>Archaea</taxon>
        <taxon>Thermoproteota</taxon>
        <taxon>Thermoprotei</taxon>
        <taxon>Thermofilales</taxon>
        <taxon>Thermofilaceae</taxon>
        <taxon>Thermofilum</taxon>
    </lineage>
</organism>
<comment type="caution">
    <text evidence="1">The sequence shown here is derived from an EMBL/GenBank/DDBJ whole genome shotgun (WGS) entry which is preliminary data.</text>
</comment>
<reference evidence="1" key="1">
    <citation type="journal article" date="2020" name="mSystems">
        <title>Genome- and Community-Level Interaction Insights into Carbon Utilization and Element Cycling Functions of Hydrothermarchaeota in Hydrothermal Sediment.</title>
        <authorList>
            <person name="Zhou Z."/>
            <person name="Liu Y."/>
            <person name="Xu W."/>
            <person name="Pan J."/>
            <person name="Luo Z.H."/>
            <person name="Li M."/>
        </authorList>
    </citation>
    <scope>NUCLEOTIDE SEQUENCE [LARGE SCALE GENOMIC DNA]</scope>
    <source>
        <strain evidence="1">SpSt-1125</strain>
    </source>
</reference>
<dbReference type="InterPro" id="IPR042081">
    <property type="entry name" value="RNA_2'-PTrans_C"/>
</dbReference>
<proteinExistence type="predicted"/>
<evidence type="ECO:0008006" key="2">
    <source>
        <dbReference type="Google" id="ProtNLM"/>
    </source>
</evidence>
<accession>A0A7J3X5U0</accession>
<gene>
    <name evidence="1" type="ORF">ENM88_01600</name>
</gene>
<sequence>MKRLYVHLTTSLEDALERARRFPDPVVLAVDPLCLKKRGLRVFRGGRTVYLARRVPPECLKLLEQA</sequence>
<protein>
    <recommendedName>
        <fullName evidence="2">RNA 2'-phosphotransferase</fullName>
    </recommendedName>
</protein>
<dbReference type="SUPFAM" id="SSF56399">
    <property type="entry name" value="ADP-ribosylation"/>
    <property type="match status" value="1"/>
</dbReference>
<dbReference type="AlphaFoldDB" id="A0A7J3X5U0"/>
<name>A0A7J3X5U0_THEPE</name>